<name>A0A975IYF0_9BACT</name>
<dbReference type="Proteomes" id="UP000676169">
    <property type="component" value="Chromosome"/>
</dbReference>
<dbReference type="EMBL" id="CP073100">
    <property type="protein sequence ID" value="QUE49813.1"/>
    <property type="molecule type" value="Genomic_DNA"/>
</dbReference>
<dbReference type="KEGG" id="lamb:KBB96_13135"/>
<gene>
    <name evidence="1" type="ORF">KBB96_13135</name>
</gene>
<sequence>MSSIAQASSLVSHFRGSSFRNAVSSLEKKFTGLDQKRTAEALSEKGIGIDLLAAALFIKRNSSQIDEIIHTIGILQVLPLILKEGEIVESLSLAAGNTGRGFDLETNHRIAEFTFIDWKGGSEVIRQNKIFKDFFFLAEENTSREKELYTIGTSHPAKFFESNRALSKILQGNSKLGEAYRQKHGEPANKSVRTYCEPRKNSVKLRDICVYIPSLGILEGAHRQQAKRPRFSLLPRLGFHASLLAS</sequence>
<keyword evidence="2" id="KW-1185">Reference proteome</keyword>
<evidence type="ECO:0000313" key="2">
    <source>
        <dbReference type="Proteomes" id="UP000676169"/>
    </source>
</evidence>
<dbReference type="AlphaFoldDB" id="A0A975IYF0"/>
<protein>
    <submittedName>
        <fullName evidence="1">Uncharacterized protein</fullName>
    </submittedName>
</protein>
<evidence type="ECO:0000313" key="1">
    <source>
        <dbReference type="EMBL" id="QUE49813.1"/>
    </source>
</evidence>
<accession>A0A975IYF0</accession>
<proteinExistence type="predicted"/>
<reference evidence="1" key="1">
    <citation type="submission" date="2021-04" db="EMBL/GenBank/DDBJ databases">
        <title>Luteolibacter sp. 32A isolated from the skin of an Anderson's salamander (Ambystoma andersonii).</title>
        <authorList>
            <person name="Spergser J."/>
            <person name="Busse H.-J."/>
        </authorList>
    </citation>
    <scope>NUCLEOTIDE SEQUENCE</scope>
    <source>
        <strain evidence="1">32A</strain>
    </source>
</reference>
<dbReference type="RefSeq" id="WP_211629902.1">
    <property type="nucleotide sequence ID" value="NZ_CP073100.1"/>
</dbReference>
<organism evidence="1 2">
    <name type="scientific">Luteolibacter ambystomatis</name>
    <dbReference type="NCBI Taxonomy" id="2824561"/>
    <lineage>
        <taxon>Bacteria</taxon>
        <taxon>Pseudomonadati</taxon>
        <taxon>Verrucomicrobiota</taxon>
        <taxon>Verrucomicrobiia</taxon>
        <taxon>Verrucomicrobiales</taxon>
        <taxon>Verrucomicrobiaceae</taxon>
        <taxon>Luteolibacter</taxon>
    </lineage>
</organism>